<name>A0A2I0WB73_9ASPA</name>
<reference evidence="1 2" key="1">
    <citation type="journal article" date="2016" name="Sci. Rep.">
        <title>The Dendrobium catenatum Lindl. genome sequence provides insights into polysaccharide synthase, floral development and adaptive evolution.</title>
        <authorList>
            <person name="Zhang G.Q."/>
            <person name="Xu Q."/>
            <person name="Bian C."/>
            <person name="Tsai W.C."/>
            <person name="Yeh C.M."/>
            <person name="Liu K.W."/>
            <person name="Yoshida K."/>
            <person name="Zhang L.S."/>
            <person name="Chang S.B."/>
            <person name="Chen F."/>
            <person name="Shi Y."/>
            <person name="Su Y.Y."/>
            <person name="Zhang Y.Q."/>
            <person name="Chen L.J."/>
            <person name="Yin Y."/>
            <person name="Lin M."/>
            <person name="Huang H."/>
            <person name="Deng H."/>
            <person name="Wang Z.W."/>
            <person name="Zhu S.L."/>
            <person name="Zhao X."/>
            <person name="Deng C."/>
            <person name="Niu S.C."/>
            <person name="Huang J."/>
            <person name="Wang M."/>
            <person name="Liu G.H."/>
            <person name="Yang H.J."/>
            <person name="Xiao X.J."/>
            <person name="Hsiao Y.Y."/>
            <person name="Wu W.L."/>
            <person name="Chen Y.Y."/>
            <person name="Mitsuda N."/>
            <person name="Ohme-Takagi M."/>
            <person name="Luo Y.B."/>
            <person name="Van de Peer Y."/>
            <person name="Liu Z.J."/>
        </authorList>
    </citation>
    <scope>NUCLEOTIDE SEQUENCE [LARGE SCALE GENOMIC DNA]</scope>
    <source>
        <tissue evidence="1">The whole plant</tissue>
    </source>
</reference>
<evidence type="ECO:0000313" key="1">
    <source>
        <dbReference type="EMBL" id="PKU72909.1"/>
    </source>
</evidence>
<organism evidence="1 2">
    <name type="scientific">Dendrobium catenatum</name>
    <dbReference type="NCBI Taxonomy" id="906689"/>
    <lineage>
        <taxon>Eukaryota</taxon>
        <taxon>Viridiplantae</taxon>
        <taxon>Streptophyta</taxon>
        <taxon>Embryophyta</taxon>
        <taxon>Tracheophyta</taxon>
        <taxon>Spermatophyta</taxon>
        <taxon>Magnoliopsida</taxon>
        <taxon>Liliopsida</taxon>
        <taxon>Asparagales</taxon>
        <taxon>Orchidaceae</taxon>
        <taxon>Epidendroideae</taxon>
        <taxon>Malaxideae</taxon>
        <taxon>Dendrobiinae</taxon>
        <taxon>Dendrobium</taxon>
    </lineage>
</organism>
<dbReference type="Proteomes" id="UP000233837">
    <property type="component" value="Unassembled WGS sequence"/>
</dbReference>
<reference evidence="1 2" key="2">
    <citation type="journal article" date="2017" name="Nature">
        <title>The Apostasia genome and the evolution of orchids.</title>
        <authorList>
            <person name="Zhang G.Q."/>
            <person name="Liu K.W."/>
            <person name="Li Z."/>
            <person name="Lohaus R."/>
            <person name="Hsiao Y.Y."/>
            <person name="Niu S.C."/>
            <person name="Wang J.Y."/>
            <person name="Lin Y.C."/>
            <person name="Xu Q."/>
            <person name="Chen L.J."/>
            <person name="Yoshida K."/>
            <person name="Fujiwara S."/>
            <person name="Wang Z.W."/>
            <person name="Zhang Y.Q."/>
            <person name="Mitsuda N."/>
            <person name="Wang M."/>
            <person name="Liu G.H."/>
            <person name="Pecoraro L."/>
            <person name="Huang H.X."/>
            <person name="Xiao X.J."/>
            <person name="Lin M."/>
            <person name="Wu X.Y."/>
            <person name="Wu W.L."/>
            <person name="Chen Y.Y."/>
            <person name="Chang S.B."/>
            <person name="Sakamoto S."/>
            <person name="Ohme-Takagi M."/>
            <person name="Yagi M."/>
            <person name="Zeng S.J."/>
            <person name="Shen C.Y."/>
            <person name="Yeh C.M."/>
            <person name="Luo Y.B."/>
            <person name="Tsai W.C."/>
            <person name="Van de Peer Y."/>
            <person name="Liu Z.J."/>
        </authorList>
    </citation>
    <scope>NUCLEOTIDE SEQUENCE [LARGE SCALE GENOMIC DNA]</scope>
    <source>
        <tissue evidence="1">The whole plant</tissue>
    </source>
</reference>
<dbReference type="EMBL" id="KZ502797">
    <property type="protein sequence ID" value="PKU72909.1"/>
    <property type="molecule type" value="Genomic_DNA"/>
</dbReference>
<gene>
    <name evidence="1" type="ORF">MA16_Dca016654</name>
</gene>
<sequence length="80" mass="9207">MFVISSIEAGDSSFPCVTESLRPRFHNLYQTPQNSQPCEPYPHIVLFNRRRQLPLVFRLCLRSRSLTFHFEPQGDAAASP</sequence>
<dbReference type="AlphaFoldDB" id="A0A2I0WB73"/>
<accession>A0A2I0WB73</accession>
<keyword evidence="2" id="KW-1185">Reference proteome</keyword>
<evidence type="ECO:0000313" key="2">
    <source>
        <dbReference type="Proteomes" id="UP000233837"/>
    </source>
</evidence>
<proteinExistence type="predicted"/>
<protein>
    <submittedName>
        <fullName evidence="1">Uncharacterized protein</fullName>
    </submittedName>
</protein>